<evidence type="ECO:0000256" key="1">
    <source>
        <dbReference type="ARBA" id="ARBA00006068"/>
    </source>
</evidence>
<keyword evidence="3" id="KW-0472">Membrane</keyword>
<dbReference type="PANTHER" id="PTHR33392">
    <property type="entry name" value="POLYISOPRENYL-TEICHOIC ACID--PEPTIDOGLYCAN TEICHOIC ACID TRANSFERASE TAGU"/>
    <property type="match status" value="1"/>
</dbReference>
<name>A0A852YW76_9ACTN</name>
<proteinExistence type="inferred from homology"/>
<dbReference type="Pfam" id="PF13399">
    <property type="entry name" value="LytR_C"/>
    <property type="match status" value="1"/>
</dbReference>
<feature type="region of interest" description="Disordered" evidence="2">
    <location>
        <begin position="542"/>
        <end position="588"/>
    </location>
</feature>
<dbReference type="InterPro" id="IPR004474">
    <property type="entry name" value="LytR_CpsA_psr"/>
</dbReference>
<dbReference type="AlphaFoldDB" id="A0A852YW76"/>
<dbReference type="NCBIfam" id="TIGR00350">
    <property type="entry name" value="lytR_cpsA_psr"/>
    <property type="match status" value="1"/>
</dbReference>
<protein>
    <submittedName>
        <fullName evidence="6">LCP family protein required for cell wall assembly</fullName>
    </submittedName>
</protein>
<feature type="compositionally biased region" description="Basic and acidic residues" evidence="2">
    <location>
        <begin position="40"/>
        <end position="49"/>
    </location>
</feature>
<dbReference type="Proteomes" id="UP000548304">
    <property type="component" value="Unassembled WGS sequence"/>
</dbReference>
<feature type="compositionally biased region" description="Basic and acidic residues" evidence="2">
    <location>
        <begin position="60"/>
        <end position="77"/>
    </location>
</feature>
<feature type="transmembrane region" description="Helical" evidence="3">
    <location>
        <begin position="107"/>
        <end position="128"/>
    </location>
</feature>
<dbReference type="EMBL" id="JACBYW010000004">
    <property type="protein sequence ID" value="NYH79384.1"/>
    <property type="molecule type" value="Genomic_DNA"/>
</dbReference>
<organism evidence="6 7">
    <name type="scientific">Actinopolyspora biskrensis</name>
    <dbReference type="NCBI Taxonomy" id="1470178"/>
    <lineage>
        <taxon>Bacteria</taxon>
        <taxon>Bacillati</taxon>
        <taxon>Actinomycetota</taxon>
        <taxon>Actinomycetes</taxon>
        <taxon>Actinopolysporales</taxon>
        <taxon>Actinopolysporaceae</taxon>
        <taxon>Actinopolyspora</taxon>
    </lineage>
</organism>
<dbReference type="RefSeq" id="WP_343075263.1">
    <property type="nucleotide sequence ID" value="NZ_JACBYW010000004.1"/>
</dbReference>
<feature type="domain" description="LytR/CpsA/Psr regulator C-terminal" evidence="5">
    <location>
        <begin position="458"/>
        <end position="542"/>
    </location>
</feature>
<evidence type="ECO:0000259" key="4">
    <source>
        <dbReference type="Pfam" id="PF03816"/>
    </source>
</evidence>
<dbReference type="PANTHER" id="PTHR33392:SF6">
    <property type="entry name" value="POLYISOPRENYL-TEICHOIC ACID--PEPTIDOGLYCAN TEICHOIC ACID TRANSFERASE TAGU"/>
    <property type="match status" value="1"/>
</dbReference>
<evidence type="ECO:0000259" key="5">
    <source>
        <dbReference type="Pfam" id="PF13399"/>
    </source>
</evidence>
<keyword evidence="7" id="KW-1185">Reference proteome</keyword>
<evidence type="ECO:0000313" key="7">
    <source>
        <dbReference type="Proteomes" id="UP000548304"/>
    </source>
</evidence>
<dbReference type="Pfam" id="PF03816">
    <property type="entry name" value="LytR_cpsA_psr"/>
    <property type="match status" value="1"/>
</dbReference>
<feature type="compositionally biased region" description="Low complexity" evidence="2">
    <location>
        <begin position="50"/>
        <end position="59"/>
    </location>
</feature>
<comment type="caution">
    <text evidence="6">The sequence shown here is derived from an EMBL/GenBank/DDBJ whole genome shotgun (WGS) entry which is preliminary data.</text>
</comment>
<comment type="similarity">
    <text evidence="1">Belongs to the LytR/CpsA/Psr (LCP) family.</text>
</comment>
<dbReference type="Gene3D" id="3.40.630.190">
    <property type="entry name" value="LCP protein"/>
    <property type="match status" value="1"/>
</dbReference>
<feature type="region of interest" description="Disordered" evidence="2">
    <location>
        <begin position="1"/>
        <end position="102"/>
    </location>
</feature>
<sequence length="588" mass="63061">MDNRPRRPGGPHGQSGRPESRRPHDQSQSARGGNGPRPLEPGRRGERGGTRQPGQQPPREGARGSQREQRRGSRRDSGGVPPPDDTWSGERRRSQPPARRGRGTLRVTQLCVALLSVIVLASTGYAWGTLRGFNSSVSGHLTIDNAQDAEDGVTDILLVGQDSRTDAQGNPLPDEILKKLRASEGGGHLTDTMILLRIPNDGSRARAVSFPRDTMVDMGRFGENKLNSALNNKRVAKLEELRAQGVTDEKRLAKESTAAGQQFLMDTIEDFAGLTIEHYAEVNLLGFYKLTKVVGGVEVCLKNPVDDPKSGADFPAGKQTISKGDALAFVRQRHGLPRNDLDRIVRQQVFMSGLARKMLSANMLGNPAKLSDLMNAMQDSITLDKGWDVTSFAQQMQGMAAGNIKFDTIPVKMAGPSSGLEADPSEVKQFVDNILLPPEEREQAQREQERAEELRSETEVDVYNASGVSGLAGRVRENLAEAGFDSGEAANAEQDMKRSVVRYSSGNEKAAELAAEDLGGIAVERGGSTETGAISVYLGDDYEGPGARNFSGDGGLRLDGSAQTVPAQSSSGGSEEGPITADGVPCVN</sequence>
<keyword evidence="3" id="KW-0812">Transmembrane</keyword>
<dbReference type="InterPro" id="IPR027381">
    <property type="entry name" value="LytR/CpsA/Psr_C"/>
</dbReference>
<keyword evidence="3" id="KW-1133">Transmembrane helix</keyword>
<feature type="domain" description="Cell envelope-related transcriptional attenuator" evidence="4">
    <location>
        <begin position="190"/>
        <end position="359"/>
    </location>
</feature>
<gene>
    <name evidence="6" type="ORF">FHR84_002718</name>
</gene>
<evidence type="ECO:0000256" key="3">
    <source>
        <dbReference type="SAM" id="Phobius"/>
    </source>
</evidence>
<dbReference type="Gene3D" id="3.30.70.2390">
    <property type="match status" value="1"/>
</dbReference>
<feature type="compositionally biased region" description="Polar residues" evidence="2">
    <location>
        <begin position="561"/>
        <end position="573"/>
    </location>
</feature>
<evidence type="ECO:0000313" key="6">
    <source>
        <dbReference type="EMBL" id="NYH79384.1"/>
    </source>
</evidence>
<accession>A0A852YW76</accession>
<evidence type="ECO:0000256" key="2">
    <source>
        <dbReference type="SAM" id="MobiDB-lite"/>
    </source>
</evidence>
<reference evidence="6 7" key="1">
    <citation type="submission" date="2020-07" db="EMBL/GenBank/DDBJ databases">
        <title>Genomic Encyclopedia of Type Strains, Phase III (KMG-III): the genomes of soil and plant-associated and newly described type strains.</title>
        <authorList>
            <person name="Whitman W."/>
        </authorList>
    </citation>
    <scope>NUCLEOTIDE SEQUENCE [LARGE SCALE GENOMIC DNA]</scope>
    <source>
        <strain evidence="6 7">CECT 8576</strain>
    </source>
</reference>
<dbReference type="InterPro" id="IPR050922">
    <property type="entry name" value="LytR/CpsA/Psr_CW_biosynth"/>
</dbReference>